<feature type="region of interest" description="Disordered" evidence="2">
    <location>
        <begin position="996"/>
        <end position="1027"/>
    </location>
</feature>
<accession>A0A0G4FTP3</accession>
<keyword evidence="1" id="KW-0175">Coiled coil</keyword>
<feature type="region of interest" description="Disordered" evidence="2">
    <location>
        <begin position="1309"/>
        <end position="1440"/>
    </location>
</feature>
<feature type="compositionally biased region" description="Low complexity" evidence="2">
    <location>
        <begin position="12"/>
        <end position="21"/>
    </location>
</feature>
<dbReference type="Gene3D" id="1.10.287.1490">
    <property type="match status" value="1"/>
</dbReference>
<feature type="compositionally biased region" description="Basic and acidic residues" evidence="2">
    <location>
        <begin position="1659"/>
        <end position="1670"/>
    </location>
</feature>
<feature type="compositionally biased region" description="Pro residues" evidence="2">
    <location>
        <begin position="426"/>
        <end position="436"/>
    </location>
</feature>
<feature type="coiled-coil region" evidence="1">
    <location>
        <begin position="956"/>
        <end position="983"/>
    </location>
</feature>
<feature type="region of interest" description="Disordered" evidence="2">
    <location>
        <begin position="130"/>
        <end position="244"/>
    </location>
</feature>
<feature type="coiled-coil region" evidence="1">
    <location>
        <begin position="627"/>
        <end position="835"/>
    </location>
</feature>
<name>A0A0G4FTP3_VITBC</name>
<feature type="compositionally biased region" description="Pro residues" evidence="2">
    <location>
        <begin position="1113"/>
        <end position="1123"/>
    </location>
</feature>
<feature type="region of interest" description="Disordered" evidence="2">
    <location>
        <begin position="1049"/>
        <end position="1081"/>
    </location>
</feature>
<feature type="region of interest" description="Disordered" evidence="2">
    <location>
        <begin position="1094"/>
        <end position="1133"/>
    </location>
</feature>
<feature type="compositionally biased region" description="Low complexity" evidence="2">
    <location>
        <begin position="1004"/>
        <end position="1014"/>
    </location>
</feature>
<dbReference type="Proteomes" id="UP000041254">
    <property type="component" value="Unassembled WGS sequence"/>
</dbReference>
<feature type="compositionally biased region" description="Pro residues" evidence="2">
    <location>
        <begin position="1"/>
        <end position="11"/>
    </location>
</feature>
<feature type="region of interest" description="Disordered" evidence="2">
    <location>
        <begin position="299"/>
        <end position="476"/>
    </location>
</feature>
<sequence>MSGPPPPPSGPPKGSGDGVKPAIWTPSGQVPVTTRETTRRTQRESTRQEIFRKLTHDYRREPGGLDPNDVSMTLEEETNRLFPEATDAKTYRRKIVEVLQKINGHKNLNVRRHLMAGTLDANTLITSKDSDLSRWRSEPPPTGSALRERGESTLSPKAPLQTTMTSTQPGASSGGGTPESPTVSQGNGTPSTAANMIPPTHLRPRADGVQSHSTVIQPPDKAANPRVSLPESESMPTSPQINMAKRDSITMKSVGIMSPSKAPFPVPAPPTNPHAHRLSISSPSIRDALAGSGFGGVGPLLASAGAVPGGRIDESDPETQADRKVSTPPPPSYPAAFHNQHQQYQQQQQPYGFATTEKSVSAGSSPLPKSDDRDEYTDEEGGAGGAVYHPDLQPDMVPDQAPSRSQPTPPSSTQQEDKSEGEEEPSPPPPLSPTPSPAQHYRGRDTDTDRDRGTLGSPEAPATRDGGDQLGDEAVEDAIVAREGLGAMRPRGEADERYEHHQEVARAFQNFWRWAADELSRRGANDSDGVEGPKTLEEQIEEARHAIAHKKDALKCMLTQLHSLRGASSSIDEAEMDRDTRPGSDMDKIKQAAGLEILQMRLRMNALVSRVEELAHGRQEDSDNADIVENHRRIKRLEDELNTMHQQMAEKEREVRVLSEELKRLRETERGEMSPSRDPAHNQALIDDQQKQIRDLRELVQSITRSSKEEVDHLSDEIKRLMSECAPLRERRDHLEGRCAQLEAQLEQARDDAHQARIQMREREQQIETLKMENARLVTSLSEGTVDEGTRTELACLEGAKRALEEQLQDKEATIRELESERGRLTEGMASLEKQLATQQELINSTPTLMEACTSPLSSQSPLMQPDQPPRPSSPTYENERLLAMGRIERLQAMLLEKEERYGELLLQLRAAEEREQALMDQMDKMGQEMSGIASAGGMLATLDEDLTAVEGFAPDQQMNAQLADAKREASDVQQQLMRLTQLLSDRDTEIGRLNNALSDRATPHPATATAAAPSPKHDITAAPPPAAAAPAAAAAATPAAAPYSTFALRQPDVSPPGQTSPDVSRPVPALSMPSPAAGGLDTVMDHAKAAMVSVPPPQQQHQQQQQQQQAPIVPPQAPPSPPAKGVEGLFDDSGERGVDLFGPEVTQRSAHDDRMTMTAVNPPLQLSSPPARPGGVEALFAERSVEEAFPVPPPVQQQVQQAAAAPFLVEQQGGSPVLSTTTTPAAITVTSPEVAAQRQQEPAAETAEQKRATVSDFFEPEGERGGGANGWIDIEPDEFEGYPQGGHLAISQGALKSESSSPPVNFTMSRPTLSGLSPPLPPSEVTGEEREPEGGRGQGGPGMTLAVEETRAEEREVAAPAVVTPPPLPPAIAQMSPDRTVGDLFGGPPPDHGKAIGAPGDEVPVTAMAPQPSLPLLNGTTGVEGGHPEQTGQGERERAKVDDLFGMEAGGEDMEASGWDVGHDEFALPATDKPASPAKDIVRGAGEEEEGPRSPIPNNLFGDNTGGVSDWLQELESGGKGSAAANNDEEDWMHGGGVGGGWDFNIGTTFGNDLQQHQQQQDQPMAASPVLSPPPPAQPTATTMATMWGQHPQPSAAIPAPAPVTHAAVPQPTSDMDFFASMGLVNGEDSRPASSHPSPQTVPWGAPMTASTGSEKGSGGKKDLGSLFG</sequence>
<dbReference type="EMBL" id="CDMY01000499">
    <property type="protein sequence ID" value="CEM18320.1"/>
    <property type="molecule type" value="Genomic_DNA"/>
</dbReference>
<feature type="region of interest" description="Disordered" evidence="2">
    <location>
        <begin position="1233"/>
        <end position="1253"/>
    </location>
</feature>
<feature type="compositionally biased region" description="Low complexity" evidence="2">
    <location>
        <begin position="1580"/>
        <end position="1614"/>
    </location>
</feature>
<feature type="compositionally biased region" description="Basic and acidic residues" evidence="2">
    <location>
        <begin position="36"/>
        <end position="46"/>
    </location>
</feature>
<dbReference type="VEuPathDB" id="CryptoDB:Vbra_16215"/>
<proteinExistence type="predicted"/>
<protein>
    <submittedName>
        <fullName evidence="3">Uncharacterized protein</fullName>
    </submittedName>
</protein>
<evidence type="ECO:0000313" key="3">
    <source>
        <dbReference type="EMBL" id="CEM18320.1"/>
    </source>
</evidence>
<feature type="compositionally biased region" description="Low complexity" evidence="2">
    <location>
        <begin position="340"/>
        <end position="349"/>
    </location>
</feature>
<feature type="compositionally biased region" description="Polar residues" evidence="2">
    <location>
        <begin position="1633"/>
        <end position="1642"/>
    </location>
</feature>
<feature type="compositionally biased region" description="Low complexity" evidence="2">
    <location>
        <begin position="1100"/>
        <end position="1112"/>
    </location>
</feature>
<gene>
    <name evidence="3" type="ORF">Vbra_16215</name>
</gene>
<feature type="region of interest" description="Disordered" evidence="2">
    <location>
        <begin position="1"/>
        <end position="46"/>
    </location>
</feature>
<reference evidence="3 4" key="1">
    <citation type="submission" date="2014-11" db="EMBL/GenBank/DDBJ databases">
        <authorList>
            <person name="Zhu J."/>
            <person name="Qi W."/>
            <person name="Song R."/>
        </authorList>
    </citation>
    <scope>NUCLEOTIDE SEQUENCE [LARGE SCALE GENOMIC DNA]</scope>
</reference>
<feature type="compositionally biased region" description="Basic and acidic residues" evidence="2">
    <location>
        <begin position="442"/>
        <end position="453"/>
    </location>
</feature>
<feature type="compositionally biased region" description="Polar residues" evidence="2">
    <location>
        <begin position="152"/>
        <end position="171"/>
    </location>
</feature>
<feature type="compositionally biased region" description="Low complexity" evidence="2">
    <location>
        <begin position="1556"/>
        <end position="1571"/>
    </location>
</feature>
<feature type="compositionally biased region" description="Low complexity" evidence="2">
    <location>
        <begin position="855"/>
        <end position="866"/>
    </location>
</feature>
<feature type="compositionally biased region" description="Polar residues" evidence="2">
    <location>
        <begin position="179"/>
        <end position="194"/>
    </location>
</feature>
<feature type="region of interest" description="Disordered" evidence="2">
    <location>
        <begin position="1556"/>
        <end position="1670"/>
    </location>
</feature>
<feature type="region of interest" description="Disordered" evidence="2">
    <location>
        <begin position="852"/>
        <end position="877"/>
    </location>
</feature>
<keyword evidence="4" id="KW-1185">Reference proteome</keyword>
<evidence type="ECO:0000256" key="2">
    <source>
        <dbReference type="SAM" id="MobiDB-lite"/>
    </source>
</evidence>
<dbReference type="OMA" id="MSECAPL"/>
<evidence type="ECO:0000313" key="4">
    <source>
        <dbReference type="Proteomes" id="UP000041254"/>
    </source>
</evidence>
<feature type="compositionally biased region" description="Low complexity" evidence="2">
    <location>
        <begin position="400"/>
        <end position="414"/>
    </location>
</feature>
<organism evidence="3 4">
    <name type="scientific">Vitrella brassicaformis (strain CCMP3155)</name>
    <dbReference type="NCBI Taxonomy" id="1169540"/>
    <lineage>
        <taxon>Eukaryota</taxon>
        <taxon>Sar</taxon>
        <taxon>Alveolata</taxon>
        <taxon>Colpodellida</taxon>
        <taxon>Vitrellaceae</taxon>
        <taxon>Vitrella</taxon>
    </lineage>
</organism>
<dbReference type="InParanoid" id="A0A0G4FTP3"/>
<evidence type="ECO:0000256" key="1">
    <source>
        <dbReference type="SAM" id="Coils"/>
    </source>
</evidence>
<feature type="compositionally biased region" description="Basic and acidic residues" evidence="2">
    <location>
        <begin position="1349"/>
        <end position="1358"/>
    </location>
</feature>
<dbReference type="PANTHER" id="PTHR43941">
    <property type="entry name" value="STRUCTURAL MAINTENANCE OF CHROMOSOMES PROTEIN 2"/>
    <property type="match status" value="1"/>
</dbReference>
<feature type="region of interest" description="Disordered" evidence="2">
    <location>
        <begin position="1484"/>
        <end position="1529"/>
    </location>
</feature>
<feature type="coiled-coil region" evidence="1">
    <location>
        <begin position="888"/>
        <end position="929"/>
    </location>
</feature>